<organism evidence="1 2">
    <name type="scientific">Arthrobotrys conoides</name>
    <dbReference type="NCBI Taxonomy" id="74498"/>
    <lineage>
        <taxon>Eukaryota</taxon>
        <taxon>Fungi</taxon>
        <taxon>Dikarya</taxon>
        <taxon>Ascomycota</taxon>
        <taxon>Pezizomycotina</taxon>
        <taxon>Orbiliomycetes</taxon>
        <taxon>Orbiliales</taxon>
        <taxon>Orbiliaceae</taxon>
        <taxon>Arthrobotrys</taxon>
    </lineage>
</organism>
<keyword evidence="2" id="KW-1185">Reference proteome</keyword>
<protein>
    <submittedName>
        <fullName evidence="1">Uncharacterized protein</fullName>
    </submittedName>
</protein>
<proteinExistence type="predicted"/>
<dbReference type="Proteomes" id="UP001307849">
    <property type="component" value="Unassembled WGS sequence"/>
</dbReference>
<gene>
    <name evidence="1" type="ORF">TWF506_004736</name>
</gene>
<sequence length="309" mass="33969">MKTTSLPYEIWNEIFGEFTFTEIQKTVRPINRHLHGAYGNNFHGLSPNLWEKVFENLDHKDIRTGIVQTCTVFRGIVTNTKSPAIKETLFREYLPPNTNALQSVKDASGVKTHPVFSSLAVQIKGRHGLAEDEVWIRGAPAKPLGKYKVGKKNATSPPVDKLVVALPGWGRSITLDSKKIAAQKKRKADRPAFPDIWRAHKRMKAKQGDVSGGVKVGEGDGPGAQAATNALAPSAAITVTDVMQGVFELVEKGLVKKDLKEAMEVDFTVDEDTPIWRFMDIGSSFAGVERVKIQGGRNPKVRLDMGGLD</sequence>
<dbReference type="AlphaFoldDB" id="A0AAN8MWH1"/>
<evidence type="ECO:0000313" key="1">
    <source>
        <dbReference type="EMBL" id="KAK6497263.1"/>
    </source>
</evidence>
<comment type="caution">
    <text evidence="1">The sequence shown here is derived from an EMBL/GenBank/DDBJ whole genome shotgun (WGS) entry which is preliminary data.</text>
</comment>
<reference evidence="1 2" key="1">
    <citation type="submission" date="2019-10" db="EMBL/GenBank/DDBJ databases">
        <authorList>
            <person name="Palmer J.M."/>
        </authorList>
    </citation>
    <scope>NUCLEOTIDE SEQUENCE [LARGE SCALE GENOMIC DNA]</scope>
    <source>
        <strain evidence="1 2">TWF506</strain>
    </source>
</reference>
<dbReference type="EMBL" id="JAVHJM010000015">
    <property type="protein sequence ID" value="KAK6497263.1"/>
    <property type="molecule type" value="Genomic_DNA"/>
</dbReference>
<name>A0AAN8MWH1_9PEZI</name>
<evidence type="ECO:0000313" key="2">
    <source>
        <dbReference type="Proteomes" id="UP001307849"/>
    </source>
</evidence>
<accession>A0AAN8MWH1</accession>